<comment type="caution">
    <text evidence="1">The sequence shown here is derived from an EMBL/GenBank/DDBJ whole genome shotgun (WGS) entry which is preliminary data.</text>
</comment>
<protein>
    <recommendedName>
        <fullName evidence="3">Arrestin-like N-terminal domain-containing protein</fullName>
    </recommendedName>
</protein>
<keyword evidence="2" id="KW-1185">Reference proteome</keyword>
<accession>A0ABW6C0N8</accession>
<dbReference type="EMBL" id="JBHUOX010000012">
    <property type="protein sequence ID" value="MFD3001863.1"/>
    <property type="molecule type" value="Genomic_DNA"/>
</dbReference>
<evidence type="ECO:0000313" key="2">
    <source>
        <dbReference type="Proteomes" id="UP001597641"/>
    </source>
</evidence>
<proteinExistence type="predicted"/>
<reference evidence="2" key="1">
    <citation type="journal article" date="2019" name="Int. J. Syst. Evol. Microbiol.">
        <title>The Global Catalogue of Microorganisms (GCM) 10K type strain sequencing project: providing services to taxonomists for standard genome sequencing and annotation.</title>
        <authorList>
            <consortium name="The Broad Institute Genomics Platform"/>
            <consortium name="The Broad Institute Genome Sequencing Center for Infectious Disease"/>
            <person name="Wu L."/>
            <person name="Ma J."/>
        </authorList>
    </citation>
    <scope>NUCLEOTIDE SEQUENCE [LARGE SCALE GENOMIC DNA]</scope>
    <source>
        <strain evidence="2">KCTC 23984</strain>
    </source>
</reference>
<evidence type="ECO:0000313" key="1">
    <source>
        <dbReference type="EMBL" id="MFD3001863.1"/>
    </source>
</evidence>
<sequence>MNLTVGCKVEWTDSVNSPYVEGEASEFVGERTITGRITAEGYAKKTNYYFFTIHVYGATGVNADAVEVESKIIRRGMVLYPKCTLLATPPNYEEPVKKRLALAGEQELEEWIESTVRYYSKKSNHSDWLALHKKGCQASDPEYSMTF</sequence>
<gene>
    <name evidence="1" type="ORF">ACFS7Z_15925</name>
</gene>
<organism evidence="1 2">
    <name type="scientific">Pontibacter toksunensis</name>
    <dbReference type="NCBI Taxonomy" id="1332631"/>
    <lineage>
        <taxon>Bacteria</taxon>
        <taxon>Pseudomonadati</taxon>
        <taxon>Bacteroidota</taxon>
        <taxon>Cytophagia</taxon>
        <taxon>Cytophagales</taxon>
        <taxon>Hymenobacteraceae</taxon>
        <taxon>Pontibacter</taxon>
    </lineage>
</organism>
<evidence type="ECO:0008006" key="3">
    <source>
        <dbReference type="Google" id="ProtNLM"/>
    </source>
</evidence>
<dbReference type="Proteomes" id="UP001597641">
    <property type="component" value="Unassembled WGS sequence"/>
</dbReference>
<name>A0ABW6C0N8_9BACT</name>
<dbReference type="RefSeq" id="WP_377486533.1">
    <property type="nucleotide sequence ID" value="NZ_JBHUOX010000012.1"/>
</dbReference>